<dbReference type="GO" id="GO:0030686">
    <property type="term" value="C:90S preribosome"/>
    <property type="evidence" value="ECO:0007669"/>
    <property type="project" value="TreeGrafter"/>
</dbReference>
<dbReference type="OrthoDB" id="360653at2759"/>
<accession>A0A183D1V1</accession>
<sequence>MKGCLTTAFAQDLREDFDSHLWEFLESIISLLERSHEKTEILETGFFTLAKIFWLQRRRLVRELREVFRRFKRLFACKRLYMRRFIAEALAFLLRKSSAIDKIVVFLAETVYEEASSSLVDSIARLYFNALKIAKGQFHSAAPQAKKVLFAPMKNDSIFLSILRATVNIEENAVRKVAIQIVEESLIHCSNYTSKGHSAPLLSVLLVSTFRANT</sequence>
<proteinExistence type="predicted"/>
<dbReference type="EMBL" id="UYRT01004208">
    <property type="protein sequence ID" value="VDK35884.1"/>
    <property type="molecule type" value="Genomic_DNA"/>
</dbReference>
<dbReference type="AlphaFoldDB" id="A0A183D1V1"/>
<evidence type="ECO:0000313" key="3">
    <source>
        <dbReference type="WBParaSite" id="GPUH_0000269701-mRNA-1"/>
    </source>
</evidence>
<evidence type="ECO:0000313" key="1">
    <source>
        <dbReference type="EMBL" id="VDK35884.1"/>
    </source>
</evidence>
<dbReference type="SUPFAM" id="SSF48371">
    <property type="entry name" value="ARM repeat"/>
    <property type="match status" value="1"/>
</dbReference>
<dbReference type="InterPro" id="IPR016024">
    <property type="entry name" value="ARM-type_fold"/>
</dbReference>
<dbReference type="Proteomes" id="UP000271098">
    <property type="component" value="Unassembled WGS sequence"/>
</dbReference>
<reference evidence="3" key="1">
    <citation type="submission" date="2016-06" db="UniProtKB">
        <authorList>
            <consortium name="WormBaseParasite"/>
        </authorList>
    </citation>
    <scope>IDENTIFICATION</scope>
</reference>
<dbReference type="PANTHER" id="PTHR17695:SF11">
    <property type="entry name" value="SMALL SUBUNIT PROCESSOME COMPONENT 20 HOMOLOG"/>
    <property type="match status" value="1"/>
</dbReference>
<gene>
    <name evidence="1" type="ORF">GPUH_LOCUS2692</name>
</gene>
<reference evidence="1 2" key="2">
    <citation type="submission" date="2018-11" db="EMBL/GenBank/DDBJ databases">
        <authorList>
            <consortium name="Pathogen Informatics"/>
        </authorList>
    </citation>
    <scope>NUCLEOTIDE SEQUENCE [LARGE SCALE GENOMIC DNA]</scope>
</reference>
<dbReference type="WBParaSite" id="GPUH_0000269701-mRNA-1">
    <property type="protein sequence ID" value="GPUH_0000269701-mRNA-1"/>
    <property type="gene ID" value="GPUH_0000269701"/>
</dbReference>
<protein>
    <submittedName>
        <fullName evidence="3">DRIM domain-containing protein</fullName>
    </submittedName>
</protein>
<dbReference type="GO" id="GO:0032040">
    <property type="term" value="C:small-subunit processome"/>
    <property type="evidence" value="ECO:0007669"/>
    <property type="project" value="TreeGrafter"/>
</dbReference>
<evidence type="ECO:0000313" key="2">
    <source>
        <dbReference type="Proteomes" id="UP000271098"/>
    </source>
</evidence>
<dbReference type="PANTHER" id="PTHR17695">
    <property type="entry name" value="SMALL SUBUNIT PROCESSOME COMPONENT 20 HOMOLOG"/>
    <property type="match status" value="1"/>
</dbReference>
<keyword evidence="2" id="KW-1185">Reference proteome</keyword>
<name>A0A183D1V1_9BILA</name>
<organism evidence="3">
    <name type="scientific">Gongylonema pulchrum</name>
    <dbReference type="NCBI Taxonomy" id="637853"/>
    <lineage>
        <taxon>Eukaryota</taxon>
        <taxon>Metazoa</taxon>
        <taxon>Ecdysozoa</taxon>
        <taxon>Nematoda</taxon>
        <taxon>Chromadorea</taxon>
        <taxon>Rhabditida</taxon>
        <taxon>Spirurina</taxon>
        <taxon>Spiruromorpha</taxon>
        <taxon>Spiruroidea</taxon>
        <taxon>Gongylonematidae</taxon>
        <taxon>Gongylonema</taxon>
    </lineage>
</organism>
<dbReference type="InterPro" id="IPR052575">
    <property type="entry name" value="SSU_processome_comp_20"/>
</dbReference>